<feature type="region of interest" description="Disordered" evidence="1">
    <location>
        <begin position="1"/>
        <end position="176"/>
    </location>
</feature>
<feature type="region of interest" description="Disordered" evidence="1">
    <location>
        <begin position="437"/>
        <end position="552"/>
    </location>
</feature>
<feature type="compositionally biased region" description="Polar residues" evidence="1">
    <location>
        <begin position="677"/>
        <end position="688"/>
    </location>
</feature>
<evidence type="ECO:0000313" key="3">
    <source>
        <dbReference type="Proteomes" id="UP001565368"/>
    </source>
</evidence>
<feature type="compositionally biased region" description="Low complexity" evidence="1">
    <location>
        <begin position="751"/>
        <end position="763"/>
    </location>
</feature>
<proteinExistence type="predicted"/>
<feature type="compositionally biased region" description="Basic and acidic residues" evidence="1">
    <location>
        <begin position="44"/>
        <end position="61"/>
    </location>
</feature>
<feature type="compositionally biased region" description="Polar residues" evidence="1">
    <location>
        <begin position="134"/>
        <end position="152"/>
    </location>
</feature>
<feature type="compositionally biased region" description="Low complexity" evidence="1">
    <location>
        <begin position="98"/>
        <end position="125"/>
    </location>
</feature>
<dbReference type="RefSeq" id="XP_069208718.1">
    <property type="nucleotide sequence ID" value="XM_069354076.1"/>
</dbReference>
<feature type="compositionally biased region" description="Polar residues" evidence="1">
    <location>
        <begin position="729"/>
        <end position="740"/>
    </location>
</feature>
<evidence type="ECO:0008006" key="4">
    <source>
        <dbReference type="Google" id="ProtNLM"/>
    </source>
</evidence>
<feature type="region of interest" description="Disordered" evidence="1">
    <location>
        <begin position="334"/>
        <end position="355"/>
    </location>
</feature>
<reference evidence="2 3" key="1">
    <citation type="submission" date="2023-08" db="EMBL/GenBank/DDBJ databases">
        <title>Annotated Genome Sequence of Vanrija albida AlHP1.</title>
        <authorList>
            <person name="Herzog R."/>
        </authorList>
    </citation>
    <scope>NUCLEOTIDE SEQUENCE [LARGE SCALE GENOMIC DNA]</scope>
    <source>
        <strain evidence="2 3">AlHP1</strain>
    </source>
</reference>
<feature type="compositionally biased region" description="Polar residues" evidence="1">
    <location>
        <begin position="626"/>
        <end position="649"/>
    </location>
</feature>
<feature type="compositionally biased region" description="Basic and acidic residues" evidence="1">
    <location>
        <begin position="24"/>
        <end position="34"/>
    </location>
</feature>
<feature type="region of interest" description="Disordered" evidence="1">
    <location>
        <begin position="957"/>
        <end position="1002"/>
    </location>
</feature>
<protein>
    <recommendedName>
        <fullName evidence="4">Proteophosphoglycan ppg4</fullName>
    </recommendedName>
</protein>
<keyword evidence="3" id="KW-1185">Reference proteome</keyword>
<feature type="compositionally biased region" description="Pro residues" evidence="1">
    <location>
        <begin position="440"/>
        <end position="458"/>
    </location>
</feature>
<gene>
    <name evidence="2" type="ORF">Q8F55_005587</name>
</gene>
<feature type="region of interest" description="Disordered" evidence="1">
    <location>
        <begin position="722"/>
        <end position="766"/>
    </location>
</feature>
<feature type="region of interest" description="Disordered" evidence="1">
    <location>
        <begin position="1069"/>
        <end position="1112"/>
    </location>
</feature>
<feature type="compositionally biased region" description="Polar residues" evidence="1">
    <location>
        <begin position="658"/>
        <end position="670"/>
    </location>
</feature>
<accession>A0ABR3Q219</accession>
<dbReference type="GeneID" id="95986630"/>
<dbReference type="Proteomes" id="UP001565368">
    <property type="component" value="Unassembled WGS sequence"/>
</dbReference>
<evidence type="ECO:0000313" key="2">
    <source>
        <dbReference type="EMBL" id="KAL1408774.1"/>
    </source>
</evidence>
<feature type="compositionally biased region" description="Low complexity" evidence="1">
    <location>
        <begin position="935"/>
        <end position="944"/>
    </location>
</feature>
<organism evidence="2 3">
    <name type="scientific">Vanrija albida</name>
    <dbReference type="NCBI Taxonomy" id="181172"/>
    <lineage>
        <taxon>Eukaryota</taxon>
        <taxon>Fungi</taxon>
        <taxon>Dikarya</taxon>
        <taxon>Basidiomycota</taxon>
        <taxon>Agaricomycotina</taxon>
        <taxon>Tremellomycetes</taxon>
        <taxon>Trichosporonales</taxon>
        <taxon>Trichosporonaceae</taxon>
        <taxon>Vanrija</taxon>
    </lineage>
</organism>
<evidence type="ECO:0000256" key="1">
    <source>
        <dbReference type="SAM" id="MobiDB-lite"/>
    </source>
</evidence>
<dbReference type="EMBL" id="JBBXJM010000004">
    <property type="protein sequence ID" value="KAL1408774.1"/>
    <property type="molecule type" value="Genomic_DNA"/>
</dbReference>
<comment type="caution">
    <text evidence="2">The sequence shown here is derived from an EMBL/GenBank/DDBJ whole genome shotgun (WGS) entry which is preliminary data.</text>
</comment>
<sequence>MHHPSGEPSQPSRAMGIVRKLSFRSRDRPPKDRLAASGSAPARRSMDETRALARPSAEERRRAGRGSIDVVRSSDMRSSDMVETLSSPPQALVRSMEASLTTAPTPPAAATANASANATTPTPTAAKEKENRSVVRTSKLVRTSSLGATSRSVFPRRRQQTVPADAEPPMPEQPQLSAAAAYAAAMQSFPVRGNVDGKGKNALGLSAVREASPRGVSDGETSRAKTAVDLHAMPKMPLKAVPFGQSIAPIKLDGLDENAARKAPPPTSDSDSNQRRKVRSSNAETRRLSAGSSRRQEREMRAKLKALSAAMDAEPVPVSHSASLVSAAPAPVALATAQRAPSTSPGPEPRQELLRPPLNVTTLLAPSAASDTSPASAVSPLSALSALSVVDDDDASSFVGSIHPSDPLFHPQPRRLLSKKSIYMHANVSISAFRGRYSQSPPPPMPPIPGHHLPPSPQLPSEFSPQAALAPAFPTPEGGRLQLPLRDHRGSVPSVPESVCSDRRDSGLSIATSQHEDVAKPEAQPEVEPEAEPTNVRASIAPSIAEPIPVPPSPMVEAVAELSAAVVGAPEPLPTPIESLIDSPQRGHVDNANRAPHASWSPPAPKAEHLPPYPPSAWSPPAPAGTDTNSTHSWSPSTTLTKEVESVTSGRRAPAWSSADSLAQPSSGVQSPEPRSPASTEDTHGITSWTYRELQQASTYKQLHSSAYQQLEQASPLYKMSFKRDSEALNENQARSVSDSKSPEPTHRVTSPASADSAKPPSAWQAEDRVVVARASVPDLSPLVQGAASPTLSGEPYTPTAATTPRRGITLDFAQVGTPTAKAHLPSPLVSPANSPAPPTQPLQSPADEPSPVSSGGSSSSALRTLTAGSNRAPSSPKSAGRGQARPAVTMATRVRRRSRPPTLPPKSALRQQVAQALAERERNTATLTKDANRDSQASQADSDSVYAGIVSHYTTQARMAHSRSHSRKLDDADLEVLSSDEYPRDDDDGTMASDTDSEPEHLSFRQVRGYEQVFLVPTQAQIRHLGVPARATIHTPAAHEHRTPATVASVPAARPHYMSPDAEADILASLPPSQPLNSVNLTPGADTGRRPRKTGLPQSELHRWLAQSAQA</sequence>
<name>A0ABR3Q219_9TREE</name>
<feature type="region of interest" description="Disordered" evidence="1">
    <location>
        <begin position="254"/>
        <end position="306"/>
    </location>
</feature>
<feature type="compositionally biased region" description="Low complexity" evidence="1">
    <location>
        <begin position="850"/>
        <end position="861"/>
    </location>
</feature>
<feature type="compositionally biased region" description="Pro residues" evidence="1">
    <location>
        <begin position="611"/>
        <end position="623"/>
    </location>
</feature>
<feature type="compositionally biased region" description="Low complexity" evidence="1">
    <location>
        <begin position="798"/>
        <end position="807"/>
    </location>
</feature>
<feature type="region of interest" description="Disordered" evidence="1">
    <location>
        <begin position="779"/>
        <end position="944"/>
    </location>
</feature>
<feature type="region of interest" description="Disordered" evidence="1">
    <location>
        <begin position="570"/>
        <end position="688"/>
    </location>
</feature>
<feature type="compositionally biased region" description="Polar residues" evidence="1">
    <location>
        <begin position="862"/>
        <end position="878"/>
    </location>
</feature>